<name>A0A1J7I9J8_9PEZI</name>
<evidence type="ECO:0000313" key="3">
    <source>
        <dbReference type="Proteomes" id="UP000182658"/>
    </source>
</evidence>
<protein>
    <submittedName>
        <fullName evidence="2">Uncharacterized protein</fullName>
    </submittedName>
</protein>
<accession>A0A1J7I9J8</accession>
<organism evidence="2 3">
    <name type="scientific">Coniochaeta ligniaria NRRL 30616</name>
    <dbReference type="NCBI Taxonomy" id="1408157"/>
    <lineage>
        <taxon>Eukaryota</taxon>
        <taxon>Fungi</taxon>
        <taxon>Dikarya</taxon>
        <taxon>Ascomycota</taxon>
        <taxon>Pezizomycotina</taxon>
        <taxon>Sordariomycetes</taxon>
        <taxon>Sordariomycetidae</taxon>
        <taxon>Coniochaetales</taxon>
        <taxon>Coniochaetaceae</taxon>
        <taxon>Coniochaeta</taxon>
    </lineage>
</organism>
<dbReference type="OrthoDB" id="4707307at2759"/>
<reference evidence="2 3" key="1">
    <citation type="submission" date="2016-10" db="EMBL/GenBank/DDBJ databases">
        <title>Draft genome sequence of Coniochaeta ligniaria NRRL30616, a lignocellulolytic fungus for bioabatement of inhibitors in plant biomass hydrolysates.</title>
        <authorList>
            <consortium name="DOE Joint Genome Institute"/>
            <person name="Jimenez D.J."/>
            <person name="Hector R.E."/>
            <person name="Riley R."/>
            <person name="Sun H."/>
            <person name="Grigoriev I.V."/>
            <person name="Van Elsas J.D."/>
            <person name="Nichols N.N."/>
        </authorList>
    </citation>
    <scope>NUCLEOTIDE SEQUENCE [LARGE SCALE GENOMIC DNA]</scope>
    <source>
        <strain evidence="2 3">NRRL 30616</strain>
    </source>
</reference>
<evidence type="ECO:0000256" key="1">
    <source>
        <dbReference type="SAM" id="MobiDB-lite"/>
    </source>
</evidence>
<dbReference type="InParanoid" id="A0A1J7I9J8"/>
<feature type="compositionally biased region" description="Basic and acidic residues" evidence="1">
    <location>
        <begin position="45"/>
        <end position="58"/>
    </location>
</feature>
<proteinExistence type="predicted"/>
<dbReference type="Proteomes" id="UP000182658">
    <property type="component" value="Unassembled WGS sequence"/>
</dbReference>
<keyword evidence="3" id="KW-1185">Reference proteome</keyword>
<sequence length="195" mass="21529">MDIRTNLATQNHNLAAQNAAKPASLPRDQLSPRSSLADGNDDFEVSGHHEFPRRDGSYGETKLRALPIKPSNVGQLDPIYPDQPDLEMVSDGESLVFTNAMALEERLYTVSTNQDTESQVLSLHLIFFTGSACIWRNSTLTAQTRHQLWVRGQPVVLNALRQRCKPNPATSTVSRKATCTSSDLIDHYGNPASRA</sequence>
<gene>
    <name evidence="2" type="ORF">CONLIGDRAFT_649067</name>
</gene>
<evidence type="ECO:0000313" key="2">
    <source>
        <dbReference type="EMBL" id="OIW24335.1"/>
    </source>
</evidence>
<dbReference type="EMBL" id="KV875104">
    <property type="protein sequence ID" value="OIW24335.1"/>
    <property type="molecule type" value="Genomic_DNA"/>
</dbReference>
<feature type="region of interest" description="Disordered" evidence="1">
    <location>
        <begin position="1"/>
        <end position="58"/>
    </location>
</feature>
<dbReference type="AlphaFoldDB" id="A0A1J7I9J8"/>
<feature type="compositionally biased region" description="Polar residues" evidence="1">
    <location>
        <begin position="1"/>
        <end position="16"/>
    </location>
</feature>